<evidence type="ECO:0000313" key="1">
    <source>
        <dbReference type="EMBL" id="KAK3740475.1"/>
    </source>
</evidence>
<dbReference type="EMBL" id="JAWDGP010006468">
    <property type="protein sequence ID" value="KAK3740475.1"/>
    <property type="molecule type" value="Genomic_DNA"/>
</dbReference>
<keyword evidence="2" id="KW-1185">Reference proteome</keyword>
<organism evidence="1 2">
    <name type="scientific">Elysia crispata</name>
    <name type="common">lettuce slug</name>
    <dbReference type="NCBI Taxonomy" id="231223"/>
    <lineage>
        <taxon>Eukaryota</taxon>
        <taxon>Metazoa</taxon>
        <taxon>Spiralia</taxon>
        <taxon>Lophotrochozoa</taxon>
        <taxon>Mollusca</taxon>
        <taxon>Gastropoda</taxon>
        <taxon>Heterobranchia</taxon>
        <taxon>Euthyneura</taxon>
        <taxon>Panpulmonata</taxon>
        <taxon>Sacoglossa</taxon>
        <taxon>Placobranchoidea</taxon>
        <taxon>Plakobranchidae</taxon>
        <taxon>Elysia</taxon>
    </lineage>
</organism>
<dbReference type="AlphaFoldDB" id="A0AAE0YCY5"/>
<comment type="caution">
    <text evidence="1">The sequence shown here is derived from an EMBL/GenBank/DDBJ whole genome shotgun (WGS) entry which is preliminary data.</text>
</comment>
<accession>A0AAE0YCY5</accession>
<name>A0AAE0YCY5_9GAST</name>
<reference evidence="1" key="1">
    <citation type="journal article" date="2023" name="G3 (Bethesda)">
        <title>A reference genome for the long-term kleptoplast-retaining sea slug Elysia crispata morphotype clarki.</title>
        <authorList>
            <person name="Eastman K.E."/>
            <person name="Pendleton A.L."/>
            <person name="Shaikh M.A."/>
            <person name="Suttiyut T."/>
            <person name="Ogas R."/>
            <person name="Tomko P."/>
            <person name="Gavelis G."/>
            <person name="Widhalm J.R."/>
            <person name="Wisecaver J.H."/>
        </authorList>
    </citation>
    <scope>NUCLEOTIDE SEQUENCE</scope>
    <source>
        <strain evidence="1">ECLA1</strain>
    </source>
</reference>
<dbReference type="Proteomes" id="UP001283361">
    <property type="component" value="Unassembled WGS sequence"/>
</dbReference>
<gene>
    <name evidence="1" type="ORF">RRG08_000462</name>
</gene>
<protein>
    <submittedName>
        <fullName evidence="1">Uncharacterized protein</fullName>
    </submittedName>
</protein>
<sequence length="72" mass="7821">MVGPPLPTGRYKFYNSHNRSASAVARNAEKEQAQRCFDVNGAPHVLKITRVLVCQAPSGAVCDGRLQDVRPA</sequence>
<proteinExistence type="predicted"/>
<evidence type="ECO:0000313" key="2">
    <source>
        <dbReference type="Proteomes" id="UP001283361"/>
    </source>
</evidence>